<dbReference type="Gene3D" id="3.30.1870.10">
    <property type="entry name" value="EreA-like, domain 2"/>
    <property type="match status" value="1"/>
</dbReference>
<dbReference type="Gene3D" id="1.20.1440.30">
    <property type="entry name" value="Biosynthetic Protein domain"/>
    <property type="match status" value="1"/>
</dbReference>
<reference evidence="2" key="3">
    <citation type="journal article" date="2021" name="bioRxiv">
        <title>Bilateral symmetry of linear streptomycete chromosomes.</title>
        <authorList>
            <person name="Algora-Gallardo L."/>
            <person name="Schniete J.K."/>
            <person name="Mark D.R."/>
            <person name="Hunter I.S."/>
            <person name="Herron P.R."/>
        </authorList>
    </citation>
    <scope>NUCLEOTIDE SEQUENCE</scope>
    <source>
        <strain evidence="2">ATCC 10970</strain>
    </source>
</reference>
<dbReference type="Proteomes" id="UP000011074">
    <property type="component" value="Chromosome"/>
</dbReference>
<dbReference type="GO" id="GO:0046677">
    <property type="term" value="P:response to antibiotic"/>
    <property type="evidence" value="ECO:0007669"/>
    <property type="project" value="InterPro"/>
</dbReference>
<accession>A0A8A1UVW9</accession>
<reference evidence="2" key="1">
    <citation type="submission" date="2012-12" db="EMBL/GenBank/DDBJ databases">
        <authorList>
            <person name="Pethick F.E."/>
            <person name="MacFadyen A.C."/>
            <person name="Tang Z."/>
            <person name="Sangal V."/>
            <person name="Tze-Tze L."/>
            <person name="Chu J."/>
            <person name="Guo M."/>
            <person name="Kirby R."/>
            <person name="Hoskisson P.A."/>
            <person name="Herron P.R."/>
            <person name="Hunter I.S."/>
        </authorList>
    </citation>
    <scope>NUCLEOTIDE SEQUENCE</scope>
    <source>
        <strain evidence="2">ATCC 10970</strain>
    </source>
</reference>
<dbReference type="PANTHER" id="PTHR31299">
    <property type="entry name" value="ESTERASE, PUTATIVE (AFU_ORTHOLOGUE AFUA_1G05850)-RELATED"/>
    <property type="match status" value="1"/>
</dbReference>
<reference evidence="2" key="2">
    <citation type="submission" date="2020-01" db="EMBL/GenBank/DDBJ databases">
        <authorList>
            <person name="Algora L."/>
            <person name="Schniete J.K."/>
            <person name="MacFadyen A."/>
            <person name="Hoskisson P.A."/>
            <person name="Hunter I.S."/>
            <person name="Herron P.R."/>
        </authorList>
    </citation>
    <scope>NUCLEOTIDE SEQUENCE</scope>
    <source>
        <strain evidence="2">ATCC 10970</strain>
    </source>
</reference>
<dbReference type="RefSeq" id="WP_030179985.1">
    <property type="nucleotide sequence ID" value="NZ_CP048261.1"/>
</dbReference>
<keyword evidence="1" id="KW-0732">Signal</keyword>
<dbReference type="CDD" id="cd14728">
    <property type="entry name" value="Ere-like"/>
    <property type="match status" value="1"/>
</dbReference>
<dbReference type="InterPro" id="IPR006311">
    <property type="entry name" value="TAT_signal"/>
</dbReference>
<dbReference type="InterPro" id="IPR007815">
    <property type="entry name" value="Emycin_Estase"/>
</dbReference>
<proteinExistence type="predicted"/>
<dbReference type="InterPro" id="IPR014622">
    <property type="entry name" value="UCP036794_erythomycin"/>
</dbReference>
<dbReference type="Pfam" id="PF05139">
    <property type="entry name" value="Erythro_esteras"/>
    <property type="match status" value="1"/>
</dbReference>
<dbReference type="Gene3D" id="3.40.1660.10">
    <property type="entry name" value="EreA-like (biosynthetic domain)"/>
    <property type="match status" value="1"/>
</dbReference>
<dbReference type="SUPFAM" id="SSF159501">
    <property type="entry name" value="EreA/ChaN-like"/>
    <property type="match status" value="1"/>
</dbReference>
<organism evidence="2 3">
    <name type="scientific">Streptomyces rimosus subsp. rimosus (strain ATCC 10970 / DSM 40260 / JCM 4667 / NRRL 2234)</name>
    <dbReference type="NCBI Taxonomy" id="1265868"/>
    <lineage>
        <taxon>Bacteria</taxon>
        <taxon>Bacillati</taxon>
        <taxon>Actinomycetota</taxon>
        <taxon>Actinomycetes</taxon>
        <taxon>Kitasatosporales</taxon>
        <taxon>Streptomycetaceae</taxon>
        <taxon>Streptomyces</taxon>
    </lineage>
</organism>
<evidence type="ECO:0000313" key="3">
    <source>
        <dbReference type="Proteomes" id="UP000011074"/>
    </source>
</evidence>
<evidence type="ECO:0000313" key="2">
    <source>
        <dbReference type="EMBL" id="QST82892.1"/>
    </source>
</evidence>
<name>A0A8A1UVW9_STRR1</name>
<feature type="signal peptide" evidence="1">
    <location>
        <begin position="1"/>
        <end position="34"/>
    </location>
</feature>
<sequence>MAKHRNRISRRRLLTTAAVITLGAAALSPVTAQASQAAPAPSASASAASTGRAAPVYGDQSPVRALEQAAHPLRSTDPGRNTTDLRALSSMIGNAKVVGLGEATHGSHEFFTLKERLFRHLVEEKGFTTFALELSWSAGLEIDEYLQTGKGDARRIAKRALANSPWDREEFVSLITWMRDYNRRHPHRTVHFMGDDLGAPSINDAFFARVTGYVQRTHPESLPRLNELYAGLRPIDDVFAYFRKPMAERQRLADRAQQALELITNRKDSGAGTESGAGAGARAGTSSGGDAYAWAVQNAQFIAQTTKFLTMDINDPASVTAAQRFRDEVMARNVTWWQRRTGHKILLSAQNDHVGYAAGDPELYPKTQGSFLRDLMGGNYLPIGFTFYQGSFLSKDAALAGDWKEFTVGTPKPTTNEYVLDKVRHRNFYLDVRHAPLAARTWLNTTRPTRNIGTEFPHPDARVAIARSFDVLIHLHEVTAATKTKP</sequence>
<evidence type="ECO:0000256" key="1">
    <source>
        <dbReference type="SAM" id="SignalP"/>
    </source>
</evidence>
<dbReference type="GeneID" id="66857186"/>
<dbReference type="PIRSF" id="PIRSF036794">
    <property type="entry name" value="UCP_erythr_ester"/>
    <property type="match status" value="1"/>
</dbReference>
<protein>
    <submittedName>
        <fullName evidence="2">Erythromycin esterase family protein</fullName>
    </submittedName>
</protein>
<dbReference type="InterPro" id="IPR052036">
    <property type="entry name" value="Hydrolase/PRTase-associated"/>
</dbReference>
<feature type="chain" id="PRO_5032441691" evidence="1">
    <location>
        <begin position="35"/>
        <end position="486"/>
    </location>
</feature>
<gene>
    <name evidence="2" type="ORF">SRIM_024455</name>
</gene>
<dbReference type="PANTHER" id="PTHR31299:SF0">
    <property type="entry name" value="ESTERASE, PUTATIVE (AFU_ORTHOLOGUE AFUA_1G05850)-RELATED"/>
    <property type="match status" value="1"/>
</dbReference>
<dbReference type="AlphaFoldDB" id="A0A8A1UVW9"/>
<dbReference type="PROSITE" id="PS51318">
    <property type="entry name" value="TAT"/>
    <property type="match status" value="1"/>
</dbReference>
<dbReference type="EMBL" id="CP048261">
    <property type="protein sequence ID" value="QST82892.1"/>
    <property type="molecule type" value="Genomic_DNA"/>
</dbReference>